<sequence>MEKVDLNVIGKKLEEGFEEAKVDKYHNCATWAIAGQKILKQLGIPAYTCIGDLLYRDIVNDKLAFFRLNKNDYHMVVISYIENQWKMIDFGAEYISNNKDEVINEKDNQIIIDIPDLKAVNLWGIISFLDGVQSLNGKVRWNLENKRCSYTFIVEGLEPSLSENEEEAKSIMSKIDINH</sequence>
<dbReference type="EMBL" id="CP118742">
    <property type="protein sequence ID" value="WEA58307.1"/>
    <property type="molecule type" value="Genomic_DNA"/>
</dbReference>
<name>A0ABD7X937_PEDPE</name>
<keyword evidence="1" id="KW-0614">Plasmid</keyword>
<geneLocation type="plasmid" evidence="1 2">
    <name>unnamed3</name>
</geneLocation>
<evidence type="ECO:0008006" key="3">
    <source>
        <dbReference type="Google" id="ProtNLM"/>
    </source>
</evidence>
<reference evidence="1 2" key="1">
    <citation type="submission" date="2023-02" db="EMBL/GenBank/DDBJ databases">
        <title>Comparative genomics and fermentation flavor characterization of five lactic acid bacteria reveal flavor biosynthesis metabolic pathways in fermented muskmelon puree.</title>
        <authorList>
            <person name="Yuan L."/>
            <person name="Li M."/>
            <person name="Xu X."/>
            <person name="Lao F."/>
            <person name="Wu J."/>
        </authorList>
    </citation>
    <scope>NUCLEOTIDE SEQUENCE [LARGE SCALE GENOMIC DNA]</scope>
    <source>
        <strain evidence="1 2">Ca-4</strain>
        <plasmid evidence="1 2">unnamed3</plasmid>
    </source>
</reference>
<gene>
    <name evidence="1" type="ORF">PWB86_09875</name>
</gene>
<accession>A0ABD7X937</accession>
<protein>
    <recommendedName>
        <fullName evidence="3">Transglutaminase-like domain-containing protein</fullName>
    </recommendedName>
</protein>
<evidence type="ECO:0000313" key="2">
    <source>
        <dbReference type="Proteomes" id="UP001214131"/>
    </source>
</evidence>
<dbReference type="Proteomes" id="UP001214131">
    <property type="component" value="Plasmid unnamed3"/>
</dbReference>
<proteinExistence type="predicted"/>
<organism evidence="1 2">
    <name type="scientific">Pediococcus pentosaceus</name>
    <dbReference type="NCBI Taxonomy" id="1255"/>
    <lineage>
        <taxon>Bacteria</taxon>
        <taxon>Bacillati</taxon>
        <taxon>Bacillota</taxon>
        <taxon>Bacilli</taxon>
        <taxon>Lactobacillales</taxon>
        <taxon>Lactobacillaceae</taxon>
        <taxon>Pediococcus</taxon>
    </lineage>
</organism>
<dbReference type="AlphaFoldDB" id="A0ABD7X937"/>
<evidence type="ECO:0000313" key="1">
    <source>
        <dbReference type="EMBL" id="WEA58307.1"/>
    </source>
</evidence>
<dbReference type="RefSeq" id="WP_275000753.1">
    <property type="nucleotide sequence ID" value="NZ_CP118742.1"/>
</dbReference>